<organism evidence="9 10">
    <name type="scientific">Mytilus edulis</name>
    <name type="common">Blue mussel</name>
    <dbReference type="NCBI Taxonomy" id="6550"/>
    <lineage>
        <taxon>Eukaryota</taxon>
        <taxon>Metazoa</taxon>
        <taxon>Spiralia</taxon>
        <taxon>Lophotrochozoa</taxon>
        <taxon>Mollusca</taxon>
        <taxon>Bivalvia</taxon>
        <taxon>Autobranchia</taxon>
        <taxon>Pteriomorphia</taxon>
        <taxon>Mytilida</taxon>
        <taxon>Mytiloidea</taxon>
        <taxon>Mytilidae</taxon>
        <taxon>Mytilinae</taxon>
        <taxon>Mytilus</taxon>
    </lineage>
</organism>
<dbReference type="InterPro" id="IPR011009">
    <property type="entry name" value="Kinase-like_dom_sf"/>
</dbReference>
<keyword evidence="6" id="KW-0233">DNA recombination</keyword>
<evidence type="ECO:0000256" key="3">
    <source>
        <dbReference type="ARBA" id="ARBA00022741"/>
    </source>
</evidence>
<dbReference type="GO" id="GO:0006310">
    <property type="term" value="P:DNA recombination"/>
    <property type="evidence" value="ECO:0007669"/>
    <property type="project" value="UniProtKB-KW"/>
</dbReference>
<keyword evidence="1" id="KW-0723">Serine/threonine-protein kinase</keyword>
<dbReference type="SUPFAM" id="SSF56349">
    <property type="entry name" value="DNA breaking-rejoining enzymes"/>
    <property type="match status" value="1"/>
</dbReference>
<dbReference type="PROSITE" id="PS50011">
    <property type="entry name" value="PROTEIN_KINASE_DOM"/>
    <property type="match status" value="1"/>
</dbReference>
<dbReference type="SUPFAM" id="SSF56672">
    <property type="entry name" value="DNA/RNA polymerases"/>
    <property type="match status" value="1"/>
</dbReference>
<sequence>MSGRGKGVRRKTRSSPYETQWDSNNPSNWTINKLKEELNKKGIRTPSGMSKQVLKQLYLENCFDGVTSLETQQTDTVSDEINTDSSPESTLPITLAESVHQHRSSVSNGGTDRNIAQCFEGLQETFKQLIYRDNCTHDTEEIILFYMEIHKEHASFISGPQVGNVSCGVRSDEYSNVDIISPSIQKQIIDGKDVNLASLLIPNYETPQIHSVAANGLELNISGKPDPRLNRKLTIQEFIKAFGKFKRVMSSVYPDRRAELDAYEDEIIDISNFYGDRFYDYHKLFSAKSAALLRERRIKVDWSKRDRDLLSLIVAGGNVNVCKICNLVDHTTAFCPMQTSMTYQDYPDKVSRQVDTTDKLGRKKIYHSGREVCNNFNTKLISHPDKKFVNYLCNGLEKGFDTMVSTTDLPTKECRNSLSARTQPDVVSDLIEKEVFKGFLYGPFKDPPFQNYRVSPIGIAEGKYSGKKRLILDLSSPHNDDKHLSINDLIDKQDCSMSYVRIDDAIDVILKFGRNSWLCKFDISDAFKNCPIIPSQWPLFCIKWEKMYYFYVRLTFGCRSSPKIFDHLSQALCHIAENNYKVNSILHLLDDFLTIDPPDADGERTMAIMMMIFKKLNIPIAKHKTIGPVKCLEYLDRQIPQTSSQCSTTSNEVPKQLRCNVVLNQAVNELWNSAIANTTRTVYDTGFRKFETFMLLNDLVVLKLKQSKTDPFRKGINIQLHKLGQLICPYTILLEYIQIRKEFSPTNQTDPLFITIDKKPLERQYFITCIKKVLDICGFNSSHYNGHSFRIGAATSAGKAKIEDHLIKTLGRWTSDSYIRYIRAMKILSKKRLIKKAGFYRRPPPSRDGKPVNKPVTPLEKVYREIAILKKLDHPNVVRLVEVLDDPDKDNLYMAFELVEKGEVMAVPTEKPLSEDQAWSYFRDVILGIEYLHHQKIIHRDIKPSNLLLGDDGHLKIADFGVSNEFTGTDISLSNTAGTPAFMAPETLREEKENFSGKALDIWAMGITLYCFVFGQVPFKDEFPLALHNKILKDPVKFPTHIKITDSLTDLIQKMLNKNPDNRITLPQIKLNPWVTKGGTCSLPTEEENCTLVTITEEDIDNVVKHVPKLDTLILVKSILRQKSFKNPFHKDNGDHKKTSRSHSAPDAFAQVVKRKMSESQMESNVEEVA</sequence>
<dbReference type="PANTHER" id="PTHR43895">
    <property type="entry name" value="CALCIUM/CALMODULIN-DEPENDENT PROTEIN KINASE KINASE-RELATED"/>
    <property type="match status" value="1"/>
</dbReference>
<dbReference type="EC" id="2.7.11.17" evidence="9"/>
<dbReference type="Proteomes" id="UP000683360">
    <property type="component" value="Unassembled WGS sequence"/>
</dbReference>
<keyword evidence="3" id="KW-0547">Nucleotide-binding</keyword>
<dbReference type="InterPro" id="IPR008271">
    <property type="entry name" value="Ser/Thr_kinase_AS"/>
</dbReference>
<dbReference type="InterPro" id="IPR013762">
    <property type="entry name" value="Integrase-like_cat_sf"/>
</dbReference>
<feature type="region of interest" description="Disordered" evidence="7">
    <location>
        <begin position="1126"/>
        <end position="1170"/>
    </location>
</feature>
<feature type="region of interest" description="Disordered" evidence="7">
    <location>
        <begin position="1"/>
        <end position="28"/>
    </location>
</feature>
<dbReference type="GO" id="GO:0015074">
    <property type="term" value="P:DNA integration"/>
    <property type="evidence" value="ECO:0007669"/>
    <property type="project" value="InterPro"/>
</dbReference>
<feature type="compositionally biased region" description="Polar residues" evidence="7">
    <location>
        <begin position="14"/>
        <end position="28"/>
    </location>
</feature>
<dbReference type="InterPro" id="IPR011010">
    <property type="entry name" value="DNA_brk_join_enz"/>
</dbReference>
<dbReference type="GO" id="GO:0003677">
    <property type="term" value="F:DNA binding"/>
    <property type="evidence" value="ECO:0007669"/>
    <property type="project" value="InterPro"/>
</dbReference>
<evidence type="ECO:0000256" key="7">
    <source>
        <dbReference type="SAM" id="MobiDB-lite"/>
    </source>
</evidence>
<reference evidence="9" key="1">
    <citation type="submission" date="2021-03" db="EMBL/GenBank/DDBJ databases">
        <authorList>
            <person name="Bekaert M."/>
        </authorList>
    </citation>
    <scope>NUCLEOTIDE SEQUENCE</scope>
</reference>
<dbReference type="EMBL" id="CAJPWZ010000689">
    <property type="protein sequence ID" value="CAG2198598.1"/>
    <property type="molecule type" value="Genomic_DNA"/>
</dbReference>
<dbReference type="CDD" id="cd14118">
    <property type="entry name" value="STKc_CAMKK"/>
    <property type="match status" value="1"/>
</dbReference>
<name>A0A8S3QPR0_MYTED</name>
<keyword evidence="4" id="KW-0418">Kinase</keyword>
<gene>
    <name evidence="9" type="ORF">MEDL_13342</name>
</gene>
<dbReference type="SUPFAM" id="SSF56112">
    <property type="entry name" value="Protein kinase-like (PK-like)"/>
    <property type="match status" value="1"/>
</dbReference>
<proteinExistence type="predicted"/>
<dbReference type="PROSITE" id="PS00108">
    <property type="entry name" value="PROTEIN_KINASE_ST"/>
    <property type="match status" value="1"/>
</dbReference>
<dbReference type="SMART" id="SM00220">
    <property type="entry name" value="S_TKc"/>
    <property type="match status" value="1"/>
</dbReference>
<keyword evidence="5" id="KW-0067">ATP-binding</keyword>
<dbReference type="GO" id="GO:0005524">
    <property type="term" value="F:ATP binding"/>
    <property type="evidence" value="ECO:0007669"/>
    <property type="project" value="UniProtKB-KW"/>
</dbReference>
<protein>
    <submittedName>
        <fullName evidence="9">CAMKK2</fullName>
        <ecNumber evidence="9">2.7.11.17</ecNumber>
    </submittedName>
</protein>
<dbReference type="FunFam" id="1.10.510.10:FF:000091">
    <property type="entry name" value="Calcium/calmodulin-dependent protein kinase kinase 2 isoform 1"/>
    <property type="match status" value="1"/>
</dbReference>
<evidence type="ECO:0000256" key="2">
    <source>
        <dbReference type="ARBA" id="ARBA00022679"/>
    </source>
</evidence>
<evidence type="ECO:0000259" key="8">
    <source>
        <dbReference type="PROSITE" id="PS50011"/>
    </source>
</evidence>
<dbReference type="OrthoDB" id="68483at2759"/>
<keyword evidence="10" id="KW-1185">Reference proteome</keyword>
<dbReference type="GO" id="GO:0004683">
    <property type="term" value="F:calcium/calmodulin-dependent protein kinase activity"/>
    <property type="evidence" value="ECO:0007669"/>
    <property type="project" value="UniProtKB-EC"/>
</dbReference>
<dbReference type="InterPro" id="IPR000719">
    <property type="entry name" value="Prot_kinase_dom"/>
</dbReference>
<evidence type="ECO:0000256" key="4">
    <source>
        <dbReference type="ARBA" id="ARBA00022777"/>
    </source>
</evidence>
<evidence type="ECO:0000256" key="1">
    <source>
        <dbReference type="ARBA" id="ARBA00022527"/>
    </source>
</evidence>
<keyword evidence="2 9" id="KW-0808">Transferase</keyword>
<dbReference type="PANTHER" id="PTHR43895:SF164">
    <property type="entry name" value="CALCIUM_CALMODULIN-DEPENDENT PROTEIN KINASE KINASE"/>
    <property type="match status" value="1"/>
</dbReference>
<evidence type="ECO:0000313" key="9">
    <source>
        <dbReference type="EMBL" id="CAG2198598.1"/>
    </source>
</evidence>
<accession>A0A8S3QPR0</accession>
<evidence type="ECO:0000256" key="5">
    <source>
        <dbReference type="ARBA" id="ARBA00022840"/>
    </source>
</evidence>
<dbReference type="Gene3D" id="1.10.443.10">
    <property type="entry name" value="Intergrase catalytic core"/>
    <property type="match status" value="1"/>
</dbReference>
<dbReference type="InterPro" id="IPR043502">
    <property type="entry name" value="DNA/RNA_pol_sf"/>
</dbReference>
<dbReference type="GO" id="GO:0061762">
    <property type="term" value="P:CAMKK-AMPK signaling cascade"/>
    <property type="evidence" value="ECO:0007669"/>
    <property type="project" value="TreeGrafter"/>
</dbReference>
<feature type="domain" description="Protein kinase" evidence="8">
    <location>
        <begin position="804"/>
        <end position="1075"/>
    </location>
</feature>
<comment type="caution">
    <text evidence="9">The sequence shown here is derived from an EMBL/GenBank/DDBJ whole genome shotgun (WGS) entry which is preliminary data.</text>
</comment>
<dbReference type="AlphaFoldDB" id="A0A8S3QPR0"/>
<evidence type="ECO:0000313" key="10">
    <source>
        <dbReference type="Proteomes" id="UP000683360"/>
    </source>
</evidence>
<feature type="compositionally biased region" description="Basic residues" evidence="7">
    <location>
        <begin position="1"/>
        <end position="13"/>
    </location>
</feature>
<evidence type="ECO:0000256" key="6">
    <source>
        <dbReference type="ARBA" id="ARBA00023172"/>
    </source>
</evidence>
<dbReference type="Pfam" id="PF00069">
    <property type="entry name" value="Pkinase"/>
    <property type="match status" value="1"/>
</dbReference>
<dbReference type="Gene3D" id="1.10.510.10">
    <property type="entry name" value="Transferase(Phosphotransferase) domain 1"/>
    <property type="match status" value="1"/>
</dbReference>